<feature type="domain" description="Carbohydrate binding module family 25" evidence="1">
    <location>
        <begin position="2"/>
        <end position="77"/>
    </location>
</feature>
<gene>
    <name evidence="2" type="ORF">J116_000240</name>
</gene>
<dbReference type="SMART" id="SM01066">
    <property type="entry name" value="CBM_25"/>
    <property type="match status" value="1"/>
</dbReference>
<evidence type="ECO:0000259" key="1">
    <source>
        <dbReference type="SMART" id="SM01066"/>
    </source>
</evidence>
<dbReference type="eggNOG" id="COG0366">
    <property type="taxonomic scope" value="Bacteria"/>
</dbReference>
<keyword evidence="3" id="KW-1185">Reference proteome</keyword>
<dbReference type="Pfam" id="PF03423">
    <property type="entry name" value="CBM_25"/>
    <property type="match status" value="1"/>
</dbReference>
<dbReference type="InterPro" id="IPR005085">
    <property type="entry name" value="CBM25"/>
</dbReference>
<protein>
    <recommendedName>
        <fullName evidence="1">Carbohydrate binding module family 25 domain-containing protein</fullName>
    </recommendedName>
</protein>
<sequence length="96" mass="10096">MATVYYSTEKNWASYRLHYAPVGGAWTTAPGVAMEAACARWVKRTVPLGSATGLKAAFNNGSGTWDNNAANYALGTDDEDQAPLVAAGSQVRSPVT</sequence>
<evidence type="ECO:0000313" key="2">
    <source>
        <dbReference type="EMBL" id="OEJ93153.1"/>
    </source>
</evidence>
<dbReference type="EMBL" id="ASHX02000001">
    <property type="protein sequence ID" value="OEJ93153.1"/>
    <property type="molecule type" value="Genomic_DNA"/>
</dbReference>
<dbReference type="Gene3D" id="2.60.40.10">
    <property type="entry name" value="Immunoglobulins"/>
    <property type="match status" value="1"/>
</dbReference>
<dbReference type="AlphaFoldDB" id="A0A1D3DLF8"/>
<proteinExistence type="predicted"/>
<dbReference type="OrthoDB" id="9805159at2"/>
<evidence type="ECO:0000313" key="3">
    <source>
        <dbReference type="Proteomes" id="UP000095329"/>
    </source>
</evidence>
<dbReference type="STRING" id="1306406.J116_000240"/>
<dbReference type="Proteomes" id="UP000095329">
    <property type="component" value="Unassembled WGS sequence"/>
</dbReference>
<accession>A0A1D3DLF8</accession>
<dbReference type="GO" id="GO:2001070">
    <property type="term" value="F:starch binding"/>
    <property type="evidence" value="ECO:0007669"/>
    <property type="project" value="InterPro"/>
</dbReference>
<comment type="caution">
    <text evidence="2">The sequence shown here is derived from an EMBL/GenBank/DDBJ whole genome shotgun (WGS) entry which is preliminary data.</text>
</comment>
<dbReference type="GO" id="GO:0005975">
    <property type="term" value="P:carbohydrate metabolic process"/>
    <property type="evidence" value="ECO:0007669"/>
    <property type="project" value="UniProtKB-ARBA"/>
</dbReference>
<organism evidence="2 3">
    <name type="scientific">Streptomyces thermolilacinus SPC6</name>
    <dbReference type="NCBI Taxonomy" id="1306406"/>
    <lineage>
        <taxon>Bacteria</taxon>
        <taxon>Bacillati</taxon>
        <taxon>Actinomycetota</taxon>
        <taxon>Actinomycetes</taxon>
        <taxon>Kitasatosporales</taxon>
        <taxon>Streptomycetaceae</taxon>
        <taxon>Streptomyces</taxon>
    </lineage>
</organism>
<dbReference type="InterPro" id="IPR013783">
    <property type="entry name" value="Ig-like_fold"/>
</dbReference>
<reference evidence="2 3" key="1">
    <citation type="journal article" date="2013" name="Genome Announc.">
        <title>Genome Sequence of Streptomyces violaceusniger Strain SPC6, a Halotolerant Streptomycete That Exhibits Rapid Growth and Development.</title>
        <authorList>
            <person name="Chen X."/>
            <person name="Zhang B."/>
            <person name="Zhang W."/>
            <person name="Wu X."/>
            <person name="Zhang M."/>
            <person name="Chen T."/>
            <person name="Liu G."/>
            <person name="Dyson P."/>
        </authorList>
    </citation>
    <scope>NUCLEOTIDE SEQUENCE [LARGE SCALE GENOMIC DNA]</scope>
    <source>
        <strain evidence="2 3">SPC6</strain>
    </source>
</reference>
<name>A0A1D3DLF8_9ACTN</name>